<keyword evidence="2" id="KW-1185">Reference proteome</keyword>
<gene>
    <name evidence="1" type="ORF">DX908_02020</name>
</gene>
<organism evidence="1 2">
    <name type="scientific">Parvularcula marina</name>
    <dbReference type="NCBI Taxonomy" id="2292771"/>
    <lineage>
        <taxon>Bacteria</taxon>
        <taxon>Pseudomonadati</taxon>
        <taxon>Pseudomonadota</taxon>
        <taxon>Alphaproteobacteria</taxon>
        <taxon>Parvularculales</taxon>
        <taxon>Parvularculaceae</taxon>
        <taxon>Parvularcula</taxon>
    </lineage>
</organism>
<evidence type="ECO:0000313" key="2">
    <source>
        <dbReference type="Proteomes" id="UP000264589"/>
    </source>
</evidence>
<name>A0A371RFE1_9PROT</name>
<dbReference type="InParanoid" id="A0A371RFE1"/>
<dbReference type="Proteomes" id="UP000264589">
    <property type="component" value="Unassembled WGS sequence"/>
</dbReference>
<proteinExistence type="predicted"/>
<comment type="caution">
    <text evidence="1">The sequence shown here is derived from an EMBL/GenBank/DDBJ whole genome shotgun (WGS) entry which is preliminary data.</text>
</comment>
<evidence type="ECO:0008006" key="3">
    <source>
        <dbReference type="Google" id="ProtNLM"/>
    </source>
</evidence>
<reference evidence="1 2" key="1">
    <citation type="submission" date="2018-08" db="EMBL/GenBank/DDBJ databases">
        <title>Parvularcula sp. SM1705, isolated from surface water of the South Sea China.</title>
        <authorList>
            <person name="Sun L."/>
        </authorList>
    </citation>
    <scope>NUCLEOTIDE SEQUENCE [LARGE SCALE GENOMIC DNA]</scope>
    <source>
        <strain evidence="1 2">SM1705</strain>
    </source>
</reference>
<sequence>MNVLIAQTDPDLALSLAEQVARAGGRVTGIVTGADAAFAVMGRDRTADIIFLDAALSEEADHADPTFRQRTKGKVWLCGAFDQAQPGQWRVLKDQGGVDEIRLVLMAARHFGRKPAALH</sequence>
<dbReference type="RefSeq" id="WP_116390791.1">
    <property type="nucleotide sequence ID" value="NZ_QUQO01000001.1"/>
</dbReference>
<dbReference type="AlphaFoldDB" id="A0A371RFE1"/>
<dbReference type="OrthoDB" id="7874292at2"/>
<accession>A0A371RFE1</accession>
<evidence type="ECO:0000313" key="1">
    <source>
        <dbReference type="EMBL" id="RFB04163.1"/>
    </source>
</evidence>
<protein>
    <recommendedName>
        <fullName evidence="3">Response regulator</fullName>
    </recommendedName>
</protein>
<dbReference type="EMBL" id="QUQO01000001">
    <property type="protein sequence ID" value="RFB04163.1"/>
    <property type="molecule type" value="Genomic_DNA"/>
</dbReference>